<reference evidence="1" key="1">
    <citation type="submission" date="2022-08" db="EMBL/GenBank/DDBJ databases">
        <title>A Global Phylogenomic Analysis of the Shiitake Genus Lentinula.</title>
        <authorList>
            <consortium name="DOE Joint Genome Institute"/>
            <person name="Sierra-Patev S."/>
            <person name="Min B."/>
            <person name="Naranjo-Ortiz M."/>
            <person name="Looney B."/>
            <person name="Konkel Z."/>
            <person name="Slot J.C."/>
            <person name="Sakamoto Y."/>
            <person name="Steenwyk J.L."/>
            <person name="Rokas A."/>
            <person name="Carro J."/>
            <person name="Camarero S."/>
            <person name="Ferreira P."/>
            <person name="Molpeceres G."/>
            <person name="Ruiz-Duenas F.J."/>
            <person name="Serrano A."/>
            <person name="Henrissat B."/>
            <person name="Drula E."/>
            <person name="Hughes K.W."/>
            <person name="Mata J.L."/>
            <person name="Ishikawa N.K."/>
            <person name="Vargas-Isla R."/>
            <person name="Ushijima S."/>
            <person name="Smith C.A."/>
            <person name="Ahrendt S."/>
            <person name="Andreopoulos W."/>
            <person name="He G."/>
            <person name="Labutti K."/>
            <person name="Lipzen A."/>
            <person name="Ng V."/>
            <person name="Riley R."/>
            <person name="Sandor L."/>
            <person name="Barry K."/>
            <person name="Martinez A.T."/>
            <person name="Xiao Y."/>
            <person name="Gibbons J.G."/>
            <person name="Terashima K."/>
            <person name="Grigoriev I.V."/>
            <person name="Hibbett D.S."/>
        </authorList>
    </citation>
    <scope>NUCLEOTIDE SEQUENCE</scope>
    <source>
        <strain evidence="1">RHP3577 ss4</strain>
    </source>
</reference>
<dbReference type="Gene3D" id="1.20.930.20">
    <property type="entry name" value="Adaptor protein Cbl, N-terminal domain"/>
    <property type="match status" value="1"/>
</dbReference>
<dbReference type="InterPro" id="IPR059179">
    <property type="entry name" value="MLKL-like_MCAfunc"/>
</dbReference>
<gene>
    <name evidence="1" type="ORF">C8R41DRAFT_917132</name>
</gene>
<keyword evidence="2" id="KW-1185">Reference proteome</keyword>
<dbReference type="InterPro" id="IPR036537">
    <property type="entry name" value="Adaptor_Cbl_N_dom_sf"/>
</dbReference>
<comment type="caution">
    <text evidence="1">The sequence shown here is derived from an EMBL/GenBank/DDBJ whole genome shotgun (WGS) entry which is preliminary data.</text>
</comment>
<evidence type="ECO:0000313" key="2">
    <source>
        <dbReference type="Proteomes" id="UP001150217"/>
    </source>
</evidence>
<dbReference type="Proteomes" id="UP001150217">
    <property type="component" value="Unassembled WGS sequence"/>
</dbReference>
<dbReference type="Gene3D" id="1.25.40.10">
    <property type="entry name" value="Tetratricopeptide repeat domain"/>
    <property type="match status" value="1"/>
</dbReference>
<evidence type="ECO:0008006" key="3">
    <source>
        <dbReference type="Google" id="ProtNLM"/>
    </source>
</evidence>
<evidence type="ECO:0000313" key="1">
    <source>
        <dbReference type="EMBL" id="KAJ4497746.1"/>
    </source>
</evidence>
<dbReference type="EMBL" id="JANVFT010000019">
    <property type="protein sequence ID" value="KAJ4497746.1"/>
    <property type="molecule type" value="Genomic_DNA"/>
</dbReference>
<organism evidence="1 2">
    <name type="scientific">Lentinula lateritia</name>
    <dbReference type="NCBI Taxonomy" id="40482"/>
    <lineage>
        <taxon>Eukaryota</taxon>
        <taxon>Fungi</taxon>
        <taxon>Dikarya</taxon>
        <taxon>Basidiomycota</taxon>
        <taxon>Agaricomycotina</taxon>
        <taxon>Agaricomycetes</taxon>
        <taxon>Agaricomycetidae</taxon>
        <taxon>Agaricales</taxon>
        <taxon>Marasmiineae</taxon>
        <taxon>Omphalotaceae</taxon>
        <taxon>Lentinula</taxon>
    </lineage>
</organism>
<accession>A0ABQ8VN95</accession>
<sequence>MAEVFALVSTTVSIAFQVKTIIEQIKYNREANRLLVNRITSSLRQLKAESRKITKSSPELIIVVNKLKTNLQRTLDKCLESTSPTSGLRVKLREWFLKDSIASALQEVETQISYCFQEFGALGTIRIERKLGDHSVQINRKLDELLRRTQVRNSINNGTVVDRDLAKAPIAIPLQVRTTSDSSSNSSINALNVPGVALKSFSKTGITPSRMISRSKELSIQVSKFSSTVVVPISKNMSLKEPKTFALGRPRFMGLLSSSKSENSVTSMSANSHYEYRANELDSECKRLRSHQHLSEALIPGRKAVALRRITYATDKSVTTTAALARSLTYLTRCLKDIHVDSHLAGTQVSAELTAVLSESIALYKLAFKEDKACRVDLATALYNLSVLQSEPPKPKFSGSSSLYPNVIFDNTIQRSRNLTSALAAAEEAVHHFTILEREDPDAFGMDLANALVNLSFIHSDNGSHEEALSISRKAVMLAYRFNSTDPHTHERARNIRTLHKALTRVSFCLYNLGRIREAQEAEMEANDVLKRPFFTIGS</sequence>
<dbReference type="InterPro" id="IPR011990">
    <property type="entry name" value="TPR-like_helical_dom_sf"/>
</dbReference>
<dbReference type="SUPFAM" id="SSF48452">
    <property type="entry name" value="TPR-like"/>
    <property type="match status" value="1"/>
</dbReference>
<dbReference type="CDD" id="cd21037">
    <property type="entry name" value="MLKL_NTD"/>
    <property type="match status" value="1"/>
</dbReference>
<protein>
    <recommendedName>
        <fullName evidence="3">Tetratricopeptide repeat family</fullName>
    </recommendedName>
</protein>
<name>A0ABQ8VN95_9AGAR</name>
<proteinExistence type="predicted"/>